<evidence type="ECO:0000256" key="7">
    <source>
        <dbReference type="ARBA" id="ARBA00023141"/>
    </source>
</evidence>
<dbReference type="GO" id="GO:0000162">
    <property type="term" value="P:L-tryptophan biosynthetic process"/>
    <property type="evidence" value="ECO:0007669"/>
    <property type="project" value="UniProtKB-UniRule"/>
</dbReference>
<evidence type="ECO:0000256" key="2">
    <source>
        <dbReference type="ARBA" id="ARBA00004696"/>
    </source>
</evidence>
<evidence type="ECO:0000256" key="3">
    <source>
        <dbReference type="ARBA" id="ARBA00008737"/>
    </source>
</evidence>
<dbReference type="InterPro" id="IPR001468">
    <property type="entry name" value="Indole-3-GlycerolPSynthase_CS"/>
</dbReference>
<evidence type="ECO:0000256" key="9">
    <source>
        <dbReference type="HAMAP-Rule" id="MF_00134"/>
    </source>
</evidence>
<dbReference type="SUPFAM" id="SSF51366">
    <property type="entry name" value="Ribulose-phoshate binding barrel"/>
    <property type="match status" value="1"/>
</dbReference>
<dbReference type="EC" id="4.1.1.48" evidence="9"/>
<dbReference type="UniPathway" id="UPA00035">
    <property type="reaction ID" value="UER00043"/>
</dbReference>
<dbReference type="EMBL" id="RZNY01000003">
    <property type="protein sequence ID" value="RUT47663.1"/>
    <property type="molecule type" value="Genomic_DNA"/>
</dbReference>
<dbReference type="PANTHER" id="PTHR22854:SF2">
    <property type="entry name" value="INDOLE-3-GLYCEROL-PHOSPHATE SYNTHASE"/>
    <property type="match status" value="1"/>
</dbReference>
<keyword evidence="12" id="KW-1185">Reference proteome</keyword>
<name>A0A3S1KAH3_9BACL</name>
<keyword evidence="4 9" id="KW-0028">Amino-acid biosynthesis</keyword>
<organism evidence="11 12">
    <name type="scientific">Paenibacillus anaericanus</name>
    <dbReference type="NCBI Taxonomy" id="170367"/>
    <lineage>
        <taxon>Bacteria</taxon>
        <taxon>Bacillati</taxon>
        <taxon>Bacillota</taxon>
        <taxon>Bacilli</taxon>
        <taxon>Bacillales</taxon>
        <taxon>Paenibacillaceae</taxon>
        <taxon>Paenibacillus</taxon>
    </lineage>
</organism>
<dbReference type="InterPro" id="IPR045186">
    <property type="entry name" value="Indole-3-glycerol_P_synth"/>
</dbReference>
<dbReference type="InterPro" id="IPR011060">
    <property type="entry name" value="RibuloseP-bd_barrel"/>
</dbReference>
<protein>
    <recommendedName>
        <fullName evidence="9">Indole-3-glycerol phosphate synthase</fullName>
        <shortName evidence="9">IGPS</shortName>
        <ecNumber evidence="9">4.1.1.48</ecNumber>
    </recommendedName>
</protein>
<dbReference type="AlphaFoldDB" id="A0A3S1KAH3"/>
<accession>A0A3S1KAH3</accession>
<dbReference type="OrthoDB" id="9804217at2"/>
<dbReference type="InterPro" id="IPR013798">
    <property type="entry name" value="Indole-3-glycerol_P_synth_dom"/>
</dbReference>
<evidence type="ECO:0000259" key="10">
    <source>
        <dbReference type="Pfam" id="PF00218"/>
    </source>
</evidence>
<comment type="catalytic activity">
    <reaction evidence="1 9">
        <text>1-(2-carboxyphenylamino)-1-deoxy-D-ribulose 5-phosphate + H(+) = (1S,2R)-1-C-(indol-3-yl)glycerol 3-phosphate + CO2 + H2O</text>
        <dbReference type="Rhea" id="RHEA:23476"/>
        <dbReference type="ChEBI" id="CHEBI:15377"/>
        <dbReference type="ChEBI" id="CHEBI:15378"/>
        <dbReference type="ChEBI" id="CHEBI:16526"/>
        <dbReference type="ChEBI" id="CHEBI:58613"/>
        <dbReference type="ChEBI" id="CHEBI:58866"/>
        <dbReference type="EC" id="4.1.1.48"/>
    </reaction>
</comment>
<keyword evidence="6 9" id="KW-0822">Tryptophan biosynthesis</keyword>
<dbReference type="GO" id="GO:0004425">
    <property type="term" value="F:indole-3-glycerol-phosphate synthase activity"/>
    <property type="evidence" value="ECO:0007669"/>
    <property type="project" value="UniProtKB-UniRule"/>
</dbReference>
<evidence type="ECO:0000256" key="5">
    <source>
        <dbReference type="ARBA" id="ARBA00022793"/>
    </source>
</evidence>
<dbReference type="PROSITE" id="PS00614">
    <property type="entry name" value="IGPS"/>
    <property type="match status" value="1"/>
</dbReference>
<dbReference type="CDD" id="cd00331">
    <property type="entry name" value="IGPS"/>
    <property type="match status" value="1"/>
</dbReference>
<dbReference type="RefSeq" id="WP_127190863.1">
    <property type="nucleotide sequence ID" value="NZ_RZNY01000003.1"/>
</dbReference>
<keyword evidence="7 9" id="KW-0057">Aromatic amino acid biosynthesis</keyword>
<evidence type="ECO:0000256" key="4">
    <source>
        <dbReference type="ARBA" id="ARBA00022605"/>
    </source>
</evidence>
<reference evidence="11 12" key="1">
    <citation type="submission" date="2018-12" db="EMBL/GenBank/DDBJ databases">
        <authorList>
            <person name="Sun L."/>
            <person name="Chen Z."/>
        </authorList>
    </citation>
    <scope>NUCLEOTIDE SEQUENCE [LARGE SCALE GENOMIC DNA]</scope>
    <source>
        <strain evidence="11 12">DSM 15890</strain>
    </source>
</reference>
<comment type="similarity">
    <text evidence="3 9">Belongs to the TrpC family.</text>
</comment>
<dbReference type="Gene3D" id="3.20.20.70">
    <property type="entry name" value="Aldolase class I"/>
    <property type="match status" value="1"/>
</dbReference>
<dbReference type="NCBIfam" id="NF001377">
    <property type="entry name" value="PRK00278.2-4"/>
    <property type="match status" value="1"/>
</dbReference>
<keyword evidence="5 9" id="KW-0210">Decarboxylase</keyword>
<comment type="caution">
    <text evidence="11">The sequence shown here is derived from an EMBL/GenBank/DDBJ whole genome shotgun (WGS) entry which is preliminary data.</text>
</comment>
<feature type="domain" description="Indole-3-glycerol phosphate synthase" evidence="10">
    <location>
        <begin position="3"/>
        <end position="258"/>
    </location>
</feature>
<evidence type="ECO:0000256" key="1">
    <source>
        <dbReference type="ARBA" id="ARBA00001633"/>
    </source>
</evidence>
<evidence type="ECO:0000313" key="12">
    <source>
        <dbReference type="Proteomes" id="UP000279446"/>
    </source>
</evidence>
<dbReference type="InterPro" id="IPR013785">
    <property type="entry name" value="Aldolase_TIM"/>
</dbReference>
<evidence type="ECO:0000256" key="6">
    <source>
        <dbReference type="ARBA" id="ARBA00022822"/>
    </source>
</evidence>
<dbReference type="Pfam" id="PF00218">
    <property type="entry name" value="IGPS"/>
    <property type="match status" value="1"/>
</dbReference>
<comment type="pathway">
    <text evidence="2 9">Amino-acid biosynthesis; L-tryptophan biosynthesis; L-tryptophan from chorismate: step 4/5.</text>
</comment>
<evidence type="ECO:0000256" key="8">
    <source>
        <dbReference type="ARBA" id="ARBA00023239"/>
    </source>
</evidence>
<sequence length="279" mass="30625">MYLDRIVETKKQEVELLANAFSLTEVEQRISQLPPTHGFHRALTVGRKRELGLIAEVKKASPSKGLIRPDFDPVKLALAYEAAGTDCISVLTDEVYFQGSGAYLTAIREAVSVPLLRKDFIIDERQIYEARLLGGDAILLIAAILSDTQLRDYMQLAASLGLDSLLEVHDRVELERVLSLGTAKLIGINNRNLRTFETSLGTTAALVELVPAGVTLISESGIVTREDVEYLAANGAQGVLIGETFMRNEQVDRAVYELMGPPRVNKFTDAVEEGSLSHE</sequence>
<dbReference type="PANTHER" id="PTHR22854">
    <property type="entry name" value="TRYPTOPHAN BIOSYNTHESIS PROTEIN"/>
    <property type="match status" value="1"/>
</dbReference>
<evidence type="ECO:0000313" key="11">
    <source>
        <dbReference type="EMBL" id="RUT47663.1"/>
    </source>
</evidence>
<keyword evidence="8 9" id="KW-0456">Lyase</keyword>
<dbReference type="FunFam" id="3.20.20.70:FF:000024">
    <property type="entry name" value="Indole-3-glycerol phosphate synthase"/>
    <property type="match status" value="1"/>
</dbReference>
<dbReference type="Proteomes" id="UP000279446">
    <property type="component" value="Unassembled WGS sequence"/>
</dbReference>
<proteinExistence type="inferred from homology"/>
<dbReference type="HAMAP" id="MF_00134_B">
    <property type="entry name" value="IGPS_B"/>
    <property type="match status" value="1"/>
</dbReference>
<dbReference type="GO" id="GO:0004640">
    <property type="term" value="F:phosphoribosylanthranilate isomerase activity"/>
    <property type="evidence" value="ECO:0007669"/>
    <property type="project" value="TreeGrafter"/>
</dbReference>
<gene>
    <name evidence="9 11" type="primary">trpC</name>
    <name evidence="11" type="ORF">EJP82_04590</name>
</gene>